<comment type="caution">
    <text evidence="10">The sequence shown here is derived from an EMBL/GenBank/DDBJ whole genome shotgun (WGS) entry which is preliminary data.</text>
</comment>
<dbReference type="GO" id="GO:0008017">
    <property type="term" value="F:microtubule binding"/>
    <property type="evidence" value="ECO:0007669"/>
    <property type="project" value="InterPro"/>
</dbReference>
<proteinExistence type="inferred from homology"/>
<evidence type="ECO:0000256" key="8">
    <source>
        <dbReference type="SAM" id="MobiDB-lite"/>
    </source>
</evidence>
<feature type="compositionally biased region" description="Polar residues" evidence="8">
    <location>
        <begin position="409"/>
        <end position="420"/>
    </location>
</feature>
<evidence type="ECO:0000256" key="7">
    <source>
        <dbReference type="SAM" id="Coils"/>
    </source>
</evidence>
<evidence type="ECO:0000256" key="5">
    <source>
        <dbReference type="ARBA" id="ARBA00023054"/>
    </source>
</evidence>
<keyword evidence="3" id="KW-0963">Cytoplasm</keyword>
<evidence type="ECO:0000256" key="4">
    <source>
        <dbReference type="ARBA" id="ARBA00022701"/>
    </source>
</evidence>
<dbReference type="GO" id="GO:0051642">
    <property type="term" value="P:centrosome localization"/>
    <property type="evidence" value="ECO:0007669"/>
    <property type="project" value="TreeGrafter"/>
</dbReference>
<dbReference type="GO" id="GO:0005874">
    <property type="term" value="C:microtubule"/>
    <property type="evidence" value="ECO:0007669"/>
    <property type="project" value="UniProtKB-KW"/>
</dbReference>
<dbReference type="InterPro" id="IPR033494">
    <property type="entry name" value="NUDE"/>
</dbReference>
<evidence type="ECO:0000256" key="1">
    <source>
        <dbReference type="ARBA" id="ARBA00004245"/>
    </source>
</evidence>
<feature type="compositionally biased region" description="Polar residues" evidence="8">
    <location>
        <begin position="631"/>
        <end position="649"/>
    </location>
</feature>
<dbReference type="GO" id="GO:0005871">
    <property type="term" value="C:kinesin complex"/>
    <property type="evidence" value="ECO:0007669"/>
    <property type="project" value="TreeGrafter"/>
</dbReference>
<evidence type="ECO:0000259" key="9">
    <source>
        <dbReference type="Pfam" id="PF04880"/>
    </source>
</evidence>
<accession>A0A9P6A8Q5</accession>
<keyword evidence="11" id="KW-1185">Reference proteome</keyword>
<name>A0A9P6A8Q5_PLEER</name>
<evidence type="ECO:0000256" key="6">
    <source>
        <dbReference type="ARBA" id="ARBA00023212"/>
    </source>
</evidence>
<feature type="compositionally biased region" description="Low complexity" evidence="8">
    <location>
        <begin position="289"/>
        <end position="301"/>
    </location>
</feature>
<dbReference type="PANTHER" id="PTHR10921:SF1">
    <property type="entry name" value="NUCLEAR DISTRIBUTION PROTEIN NUDE HOMOLOG"/>
    <property type="match status" value="1"/>
</dbReference>
<evidence type="ECO:0000256" key="3">
    <source>
        <dbReference type="ARBA" id="ARBA00022490"/>
    </source>
</evidence>
<dbReference type="GO" id="GO:0007059">
    <property type="term" value="P:chromosome segregation"/>
    <property type="evidence" value="ECO:0007669"/>
    <property type="project" value="TreeGrafter"/>
</dbReference>
<dbReference type="GO" id="GO:0000132">
    <property type="term" value="P:establishment of mitotic spindle orientation"/>
    <property type="evidence" value="ECO:0007669"/>
    <property type="project" value="TreeGrafter"/>
</dbReference>
<feature type="compositionally biased region" description="Polar residues" evidence="8">
    <location>
        <begin position="302"/>
        <end position="325"/>
    </location>
</feature>
<dbReference type="GO" id="GO:0047496">
    <property type="term" value="P:vesicle transport along microtubule"/>
    <property type="evidence" value="ECO:0007669"/>
    <property type="project" value="TreeGrafter"/>
</dbReference>
<evidence type="ECO:0000256" key="2">
    <source>
        <dbReference type="ARBA" id="ARBA00007429"/>
    </source>
</evidence>
<feature type="coiled-coil region" evidence="7">
    <location>
        <begin position="44"/>
        <end position="201"/>
    </location>
</feature>
<dbReference type="Pfam" id="PF04880">
    <property type="entry name" value="NUDE_C"/>
    <property type="match status" value="1"/>
</dbReference>
<keyword evidence="5 7" id="KW-0175">Coiled coil</keyword>
<feature type="domain" description="NUDE" evidence="9">
    <location>
        <begin position="149"/>
        <end position="293"/>
    </location>
</feature>
<dbReference type="Gene3D" id="6.10.250.1080">
    <property type="match status" value="1"/>
</dbReference>
<reference evidence="10" key="1">
    <citation type="submission" date="2020-11" db="EMBL/GenBank/DDBJ databases">
        <authorList>
            <consortium name="DOE Joint Genome Institute"/>
            <person name="Ahrendt S."/>
            <person name="Riley R."/>
            <person name="Andreopoulos W."/>
            <person name="Labutti K."/>
            <person name="Pangilinan J."/>
            <person name="Ruiz-Duenas F.J."/>
            <person name="Barrasa J.M."/>
            <person name="Sanchez-Garcia M."/>
            <person name="Camarero S."/>
            <person name="Miyauchi S."/>
            <person name="Serrano A."/>
            <person name="Linde D."/>
            <person name="Babiker R."/>
            <person name="Drula E."/>
            <person name="Ayuso-Fernandez I."/>
            <person name="Pacheco R."/>
            <person name="Padilla G."/>
            <person name="Ferreira P."/>
            <person name="Barriuso J."/>
            <person name="Kellner H."/>
            <person name="Castanera R."/>
            <person name="Alfaro M."/>
            <person name="Ramirez L."/>
            <person name="Pisabarro A.G."/>
            <person name="Kuo A."/>
            <person name="Tritt A."/>
            <person name="Lipzen A."/>
            <person name="He G."/>
            <person name="Yan M."/>
            <person name="Ng V."/>
            <person name="Cullen D."/>
            <person name="Martin F."/>
            <person name="Rosso M.-N."/>
            <person name="Henrissat B."/>
            <person name="Hibbett D."/>
            <person name="Martinez A.T."/>
            <person name="Grigoriev I.V."/>
        </authorList>
    </citation>
    <scope>NUCLEOTIDE SEQUENCE</scope>
    <source>
        <strain evidence="10">ATCC 90797</strain>
    </source>
</reference>
<dbReference type="GO" id="GO:0007020">
    <property type="term" value="P:microtubule nucleation"/>
    <property type="evidence" value="ECO:0007669"/>
    <property type="project" value="TreeGrafter"/>
</dbReference>
<organism evidence="10 11">
    <name type="scientific">Pleurotus eryngii</name>
    <name type="common">Boletus of the steppes</name>
    <dbReference type="NCBI Taxonomy" id="5323"/>
    <lineage>
        <taxon>Eukaryota</taxon>
        <taxon>Fungi</taxon>
        <taxon>Dikarya</taxon>
        <taxon>Basidiomycota</taxon>
        <taxon>Agaricomycotina</taxon>
        <taxon>Agaricomycetes</taxon>
        <taxon>Agaricomycetidae</taxon>
        <taxon>Agaricales</taxon>
        <taxon>Pleurotineae</taxon>
        <taxon>Pleurotaceae</taxon>
        <taxon>Pleurotus</taxon>
    </lineage>
</organism>
<feature type="compositionally biased region" description="Low complexity" evidence="8">
    <location>
        <begin position="332"/>
        <end position="351"/>
    </location>
</feature>
<dbReference type="PANTHER" id="PTHR10921">
    <property type="entry name" value="NUCLEAR DISTRIBUTION PROTEIN NUDE HOMOLOG 1"/>
    <property type="match status" value="1"/>
</dbReference>
<feature type="compositionally biased region" description="Basic and acidic residues" evidence="8">
    <location>
        <begin position="421"/>
        <end position="440"/>
    </location>
</feature>
<feature type="region of interest" description="Disordered" evidence="8">
    <location>
        <begin position="218"/>
        <end position="355"/>
    </location>
</feature>
<dbReference type="GO" id="GO:0000776">
    <property type="term" value="C:kinetochore"/>
    <property type="evidence" value="ECO:0007669"/>
    <property type="project" value="TreeGrafter"/>
</dbReference>
<keyword evidence="4" id="KW-0493">Microtubule</keyword>
<dbReference type="InterPro" id="IPR006964">
    <property type="entry name" value="NUDE_dom"/>
</dbReference>
<dbReference type="AlphaFoldDB" id="A0A9P6A8Q5"/>
<feature type="compositionally biased region" description="Polar residues" evidence="8">
    <location>
        <begin position="477"/>
        <end position="501"/>
    </location>
</feature>
<evidence type="ECO:0000313" key="11">
    <source>
        <dbReference type="Proteomes" id="UP000807025"/>
    </source>
</evidence>
<dbReference type="OrthoDB" id="5877028at2759"/>
<keyword evidence="6" id="KW-0206">Cytoskeleton</keyword>
<protein>
    <recommendedName>
        <fullName evidence="9">NUDE domain-containing protein</fullName>
    </recommendedName>
</protein>
<sequence length="693" mass="75031">MTAVLSPTDHFRRDKVNSMDDKQLDYASSSVDWREKYNEVADMLAETRVELDEFHAASKELEAELENELQRTEKAHQDLKIKVAKAENERDDWKSKFMTLQTNFNTTTTSLQRELDKLRQEHQHLKVQLRELEMGNDDLERNERAVTSSLADVEAKYSKALEEKILLEHELLDKANVEEELQRLKDELRDANVEVAILKDQLEVASVPVVTPPTEVVPTIPSSASASSLPSKPLSSPSDDDNLFNTPPPADLHLSELSSSGDNLPTAETPRAKVTQRPAQSVLLQRAGFPPSKSEFSPSSSIARSSTLPVFGSPSGSPRTPTTRRLSPVRVASYTSTNSTTSATSTATSRSKTMQMASAIRAKMENSLQKSFTRVPRLRKPSVMGRSNVFAVPSLDGRSSSKSSKSNSIDENGISTSTVHRSIDSRRSNDSGSEKGKNKDSTGWVLIMEDSPSPPKDRSRDRRRTSSPSGRAYRPEASSSNNPSPTLMNRGNPLTVSTMNTGIKRPQSRLSGASLSTATSTSSIPTPTSRPSTPTFLPVPIGSLYSQSTTPGLAGLKRSTGPGLNGPYSKRSSLGSTATPPETTPRERPLTMPVPPRSDSGTPSSMASSRSDRSDPGKALPRLPSLHANVTMRQSTRLPVTSSGNILTQSRIGRPSGGGGIGGRRSAGDSDGLLDLKKDTRPRAGSATALYGK</sequence>
<feature type="region of interest" description="Disordered" evidence="8">
    <location>
        <begin position="389"/>
        <end position="693"/>
    </location>
</feature>
<evidence type="ECO:0000313" key="10">
    <source>
        <dbReference type="EMBL" id="KAF9499769.1"/>
    </source>
</evidence>
<feature type="compositionally biased region" description="Low complexity" evidence="8">
    <location>
        <begin position="218"/>
        <end position="237"/>
    </location>
</feature>
<feature type="compositionally biased region" description="Gly residues" evidence="8">
    <location>
        <begin position="655"/>
        <end position="665"/>
    </location>
</feature>
<dbReference type="EMBL" id="MU154530">
    <property type="protein sequence ID" value="KAF9499769.1"/>
    <property type="molecule type" value="Genomic_DNA"/>
</dbReference>
<comment type="subcellular location">
    <subcellularLocation>
        <location evidence="1">Cytoplasm</location>
        <location evidence="1">Cytoskeleton</location>
    </subcellularLocation>
</comment>
<comment type="similarity">
    <text evidence="2">Belongs to the nudE family.</text>
</comment>
<dbReference type="Proteomes" id="UP000807025">
    <property type="component" value="Unassembled WGS sequence"/>
</dbReference>
<gene>
    <name evidence="10" type="ORF">BDN71DRAFT_1586427</name>
</gene>
<feature type="compositionally biased region" description="Low complexity" evidence="8">
    <location>
        <begin position="508"/>
        <end position="535"/>
    </location>
</feature>